<name>A0A9P8BN79_9FUNG</name>
<dbReference type="InterPro" id="IPR038279">
    <property type="entry name" value="Ndc10_dom2_sf"/>
</dbReference>
<dbReference type="OrthoDB" id="2449454at2759"/>
<evidence type="ECO:0000313" key="2">
    <source>
        <dbReference type="EMBL" id="KAG9061541.1"/>
    </source>
</evidence>
<keyword evidence="3" id="KW-1185">Reference proteome</keyword>
<evidence type="ECO:0000259" key="1">
    <source>
        <dbReference type="Pfam" id="PF16787"/>
    </source>
</evidence>
<comment type="caution">
    <text evidence="2">The sequence shown here is derived from an EMBL/GenBank/DDBJ whole genome shotgun (WGS) entry which is preliminary data.</text>
</comment>
<dbReference type="Gene3D" id="1.10.443.20">
    <property type="entry name" value="Centromere DNA-binding protein complex CBF3 subunit, domain 2"/>
    <property type="match status" value="1"/>
</dbReference>
<dbReference type="Pfam" id="PF16787">
    <property type="entry name" value="NDC10_II"/>
    <property type="match status" value="1"/>
</dbReference>
<dbReference type="GO" id="GO:0003677">
    <property type="term" value="F:DNA binding"/>
    <property type="evidence" value="ECO:0007669"/>
    <property type="project" value="InterPro"/>
</dbReference>
<feature type="domain" description="Ndc10" evidence="1">
    <location>
        <begin position="30"/>
        <end position="223"/>
    </location>
</feature>
<reference evidence="2" key="1">
    <citation type="submission" date="2021-06" db="EMBL/GenBank/DDBJ databases">
        <title>Genome Sequence of Mortierella hyaline Strain SCG-10, a Cold-Adapted, Nitrate-Reducing Fungus Isolated from Soil in Minnesota, USA.</title>
        <authorList>
            <person name="Aldossari N."/>
        </authorList>
    </citation>
    <scope>NUCLEOTIDE SEQUENCE</scope>
    <source>
        <strain evidence="2">SCG-10</strain>
    </source>
</reference>
<gene>
    <name evidence="2" type="ORF">KI688_007119</name>
</gene>
<dbReference type="Proteomes" id="UP000707451">
    <property type="component" value="Unassembled WGS sequence"/>
</dbReference>
<protein>
    <recommendedName>
        <fullName evidence="1">Ndc10 domain-containing protein</fullName>
    </recommendedName>
</protein>
<dbReference type="AlphaFoldDB" id="A0A9P8BN79"/>
<accession>A0A9P8BN79</accession>
<dbReference type="EMBL" id="JAHRHY010000023">
    <property type="protein sequence ID" value="KAG9061541.1"/>
    <property type="molecule type" value="Genomic_DNA"/>
</dbReference>
<dbReference type="InterPro" id="IPR031872">
    <property type="entry name" value="NDC10_II"/>
</dbReference>
<proteinExistence type="predicted"/>
<sequence>MAVNGEPWLDMYDPEWTAVKVLGQGEKVPMVYSTARDTTISVLNSQHVSCTNITHSGRHSGAKEAVRLKIAEEDIRTGGRWVQGTGKMHQVYLEKQPITFALAMAGFSVKPFHLRRNEVAPSLVLQRLIFPFIEKAIGDPGSRENELWRKECDLEMQEFDPNNSDNLDDVEPYAFEPNPNPLKMNKATALAQRSNKKHVLRLMLRLRRVLLQDAAEYLYRYPDIALSPLLEKSPEVFESQMFDAFKENVMMSLKRHEIDVPTDLPPNVMALQTWDSAQANEVADIKRALADIHVRLDAFEDCFTAQRDQNNWVNDGLDEIQKTLDRPPPVGLQPYFAGIQPFFGHRMPAPIPSPPFQHQQHTQTTYILVCGGHHPPNPAITNFKLFDQLCQLFKRHQHQYIRPGDPGPGR</sequence>
<evidence type="ECO:0000313" key="3">
    <source>
        <dbReference type="Proteomes" id="UP000707451"/>
    </source>
</evidence>
<organism evidence="2 3">
    <name type="scientific">Linnemannia hyalina</name>
    <dbReference type="NCBI Taxonomy" id="64524"/>
    <lineage>
        <taxon>Eukaryota</taxon>
        <taxon>Fungi</taxon>
        <taxon>Fungi incertae sedis</taxon>
        <taxon>Mucoromycota</taxon>
        <taxon>Mortierellomycotina</taxon>
        <taxon>Mortierellomycetes</taxon>
        <taxon>Mortierellales</taxon>
        <taxon>Mortierellaceae</taxon>
        <taxon>Linnemannia</taxon>
    </lineage>
</organism>